<dbReference type="Proteomes" id="UP000595814">
    <property type="component" value="Chromosome"/>
</dbReference>
<reference evidence="1 2" key="1">
    <citation type="journal article" date="2022" name="Int. J. Syst. Evol. Microbiol.">
        <title>Miniphocaeibacter halophilus sp. nov., an ammonium-tolerant acetate-producing bacterium isolated from a biogas system.</title>
        <authorList>
            <person name="Schnurer A."/>
            <person name="Singh A."/>
            <person name="Bi S."/>
            <person name="Qiao W."/>
            <person name="Westerholm M."/>
        </authorList>
    </citation>
    <scope>NUCLEOTIDE SEQUENCE [LARGE SCALE GENOMIC DNA]</scope>
    <source>
        <strain evidence="1 2">AMB_01</strain>
    </source>
</reference>
<sequence length="418" mass="45506">MDISIKPNYLSGEVDAISSKSHGHRILICAALADKATNIVLEKTSIDIDTTMNCLRALGAKIEKDGTNIKVTPIEKTNSVPLLDCMESGTTYRLMLPIAAALYREVDFTGRGRLPERPMSDLINAMKEHGTTFSKEKMPFTVKNGLKGGVFEIPGDVSSQYISGLLFAAPLLNEDVEIRLTTKLESGNYVEMTIDAMEQFGVVVERLENGFFVKKGQKYISTSDVTIEGDWSNAAFFLAAGAIGKEVVVRKLNMNSTQGDKEIVKVLKDFGAKVEVGKDYVKVSSSKLKAITLDISEIPDSLPILSIVASCAEGKTEFINAKRLRLKESDRLVTTRKMIENLGGKAIEGPESLTVEGVGKLKGGTTESFNDHRLAMASAIGSIISENNVTIKDAEAVNKSYPKFYEDFKSLGGKIDVI</sequence>
<evidence type="ECO:0000313" key="1">
    <source>
        <dbReference type="EMBL" id="QQK08133.1"/>
    </source>
</evidence>
<accession>A0AC61MXH1</accession>
<keyword evidence="2" id="KW-1185">Reference proteome</keyword>
<protein>
    <submittedName>
        <fullName evidence="1">3-phosphoshikimate 1-carboxyvinyltransferase</fullName>
        <ecNumber evidence="1">2.5.1.19</ecNumber>
    </submittedName>
</protein>
<keyword evidence="1" id="KW-0808">Transferase</keyword>
<name>A0AC61MXH1_9FIRM</name>
<gene>
    <name evidence="1" type="primary">aroA</name>
    <name evidence="1" type="ORF">JFY71_00950</name>
</gene>
<organism evidence="1 2">
    <name type="scientific">Miniphocaeibacter halophilus</name>
    <dbReference type="NCBI Taxonomy" id="2931922"/>
    <lineage>
        <taxon>Bacteria</taxon>
        <taxon>Bacillati</taxon>
        <taxon>Bacillota</taxon>
        <taxon>Tissierellia</taxon>
        <taxon>Tissierellales</taxon>
        <taxon>Peptoniphilaceae</taxon>
        <taxon>Miniphocaeibacter</taxon>
    </lineage>
</organism>
<proteinExistence type="predicted"/>
<dbReference type="EMBL" id="CP066744">
    <property type="protein sequence ID" value="QQK08133.1"/>
    <property type="molecule type" value="Genomic_DNA"/>
</dbReference>
<dbReference type="EC" id="2.5.1.19" evidence="1"/>
<evidence type="ECO:0000313" key="2">
    <source>
        <dbReference type="Proteomes" id="UP000595814"/>
    </source>
</evidence>